<accession>A0ACB7TBD7</accession>
<evidence type="ECO:0000313" key="1">
    <source>
        <dbReference type="EMBL" id="KAH6944258.1"/>
    </source>
</evidence>
<proteinExistence type="predicted"/>
<dbReference type="Proteomes" id="UP000821845">
    <property type="component" value="Chromosome 1"/>
</dbReference>
<sequence length="174" mass="19092">MHGSEMLSSAAHSRVTEIICTDQTHPVTAYISPAGITSQGVIRGVDTDFDDAALNRMLIQPRFIVPKYVYCGQVIYRCTLYKRQIDTCQAKWTTAKMCAPLLQPRYATSADTCQRTTHTCATNPCVPYAAKNTTRATGNAVVSAVTNESKPSSKQPPQDLARFPPRLPNPKDLS</sequence>
<protein>
    <submittedName>
        <fullName evidence="1">Uncharacterized protein</fullName>
    </submittedName>
</protein>
<reference evidence="1" key="1">
    <citation type="submission" date="2020-05" db="EMBL/GenBank/DDBJ databases">
        <title>Large-scale comparative analyses of tick genomes elucidate their genetic diversity and vector capacities.</title>
        <authorList>
            <person name="Jia N."/>
            <person name="Wang J."/>
            <person name="Shi W."/>
            <person name="Du L."/>
            <person name="Sun Y."/>
            <person name="Zhan W."/>
            <person name="Jiang J."/>
            <person name="Wang Q."/>
            <person name="Zhang B."/>
            <person name="Ji P."/>
            <person name="Sakyi L.B."/>
            <person name="Cui X."/>
            <person name="Yuan T."/>
            <person name="Jiang B."/>
            <person name="Yang W."/>
            <person name="Lam T.T.-Y."/>
            <person name="Chang Q."/>
            <person name="Ding S."/>
            <person name="Wang X."/>
            <person name="Zhu J."/>
            <person name="Ruan X."/>
            <person name="Zhao L."/>
            <person name="Wei J."/>
            <person name="Que T."/>
            <person name="Du C."/>
            <person name="Cheng J."/>
            <person name="Dai P."/>
            <person name="Han X."/>
            <person name="Huang E."/>
            <person name="Gao Y."/>
            <person name="Liu J."/>
            <person name="Shao H."/>
            <person name="Ye R."/>
            <person name="Li L."/>
            <person name="Wei W."/>
            <person name="Wang X."/>
            <person name="Wang C."/>
            <person name="Yang T."/>
            <person name="Huo Q."/>
            <person name="Li W."/>
            <person name="Guo W."/>
            <person name="Chen H."/>
            <person name="Zhou L."/>
            <person name="Ni X."/>
            <person name="Tian J."/>
            <person name="Zhou Y."/>
            <person name="Sheng Y."/>
            <person name="Liu T."/>
            <person name="Pan Y."/>
            <person name="Xia L."/>
            <person name="Li J."/>
            <person name="Zhao F."/>
            <person name="Cao W."/>
        </authorList>
    </citation>
    <scope>NUCLEOTIDE SEQUENCE</scope>
    <source>
        <strain evidence="1">Hyas-2018</strain>
    </source>
</reference>
<comment type="caution">
    <text evidence="1">The sequence shown here is derived from an EMBL/GenBank/DDBJ whole genome shotgun (WGS) entry which is preliminary data.</text>
</comment>
<dbReference type="EMBL" id="CM023481">
    <property type="protein sequence ID" value="KAH6944258.1"/>
    <property type="molecule type" value="Genomic_DNA"/>
</dbReference>
<name>A0ACB7TBD7_HYAAI</name>
<organism evidence="1 2">
    <name type="scientific">Hyalomma asiaticum</name>
    <name type="common">Tick</name>
    <dbReference type="NCBI Taxonomy" id="266040"/>
    <lineage>
        <taxon>Eukaryota</taxon>
        <taxon>Metazoa</taxon>
        <taxon>Ecdysozoa</taxon>
        <taxon>Arthropoda</taxon>
        <taxon>Chelicerata</taxon>
        <taxon>Arachnida</taxon>
        <taxon>Acari</taxon>
        <taxon>Parasitiformes</taxon>
        <taxon>Ixodida</taxon>
        <taxon>Ixodoidea</taxon>
        <taxon>Ixodidae</taxon>
        <taxon>Hyalomminae</taxon>
        <taxon>Hyalomma</taxon>
    </lineage>
</organism>
<keyword evidence="2" id="KW-1185">Reference proteome</keyword>
<evidence type="ECO:0000313" key="2">
    <source>
        <dbReference type="Proteomes" id="UP000821845"/>
    </source>
</evidence>
<gene>
    <name evidence="1" type="ORF">HPB50_002388</name>
</gene>